<dbReference type="Proteomes" id="UP001159405">
    <property type="component" value="Unassembled WGS sequence"/>
</dbReference>
<comment type="caution">
    <text evidence="6">The sequence shown here is derived from an EMBL/GenBank/DDBJ whole genome shotgun (WGS) entry which is preliminary data.</text>
</comment>
<sequence length="854" mass="96888">MEISNADFENLWMEISDALLRIAGRISSANRDEWKNSIEKFFHEPLTPDAKECVDELRLWYLLDMDTKDKLEKLDKKMEQMQTKQEQMKNEQEQRQEQRHMEILIFLESLRANGSAVGSSAQVEGDQLPLERLETRISLPPEQSSAEGTAGLSTLTELQASQQNIPVALDFWYVVYSFKRPLELLIRYLKIKLGVDVQSSRLGKVLEALWNEYRTGRLNEVVQDTLVTRQVLETLDLSEVKLRTIISEEDYLSYKGFLNYRQGKTETKTSQEPAVSASKLPAGTRTQPLICVGWSLYYWLSCAINKGSFFEIASSSSSSTHIYLALRRFAYVLHHFDALTHLVIRVSSAFSFQTFAEVCYSVFVNRSCLKSTLNFRKAYIFKSLLKVYYRSVFNESSKAFIFQKCAESLRPDLLNTSLSICQSAIKGNSKRTSGNSFGPLGAQKKEFGAALQTLLTEVKLSLRRRLHVMLYRGKSHMGKASQVGSSKQAIKWYHMWNYEQMPSLLSIELTFSCFAVAAKEMKVLETRSKETTSVSSSLLHDLAADLGTHWRQLGKILGLANSLLNYFDMENLSLSDKGNAMLGEWKRLNGDDATMEVLQEALAKIDMGHLMENVAGPTHGKPSQVVKGDYFATSGYVLIINNSPITTNDPFELESTEKMVFAEKFGFTTREDIYLTTSDMLKALTDTAQRDFSNNDCFCCIIRSTGTEHGICGTDDKVIDIKTITSLFTSDKCPSLDGKPKIFVLIPKKFEYRLRVFTPLWGYKQFEGRSILRHLVISEKDFLVWNRFGEVPPSPFFGHNVHMFGRDWLECLSSGMHLREAIAVATVGSVEPSSLLSTLERNVFFLIETILSTL</sequence>
<keyword evidence="7" id="KW-1185">Reference proteome</keyword>
<dbReference type="Pfam" id="PF00531">
    <property type="entry name" value="Death"/>
    <property type="match status" value="1"/>
</dbReference>
<dbReference type="InterPro" id="IPR000488">
    <property type="entry name" value="Death_dom"/>
</dbReference>
<dbReference type="Gene3D" id="1.10.533.10">
    <property type="entry name" value="Death Domain, Fas"/>
    <property type="match status" value="1"/>
</dbReference>
<accession>A0ABN8QT94</accession>
<dbReference type="SMART" id="SM00005">
    <property type="entry name" value="DEATH"/>
    <property type="match status" value="1"/>
</dbReference>
<dbReference type="InterPro" id="IPR001309">
    <property type="entry name" value="Pept_C14_p20"/>
</dbReference>
<keyword evidence="2" id="KW-0053">Apoptosis</keyword>
<keyword evidence="3" id="KW-0175">Coiled coil</keyword>
<evidence type="ECO:0000313" key="6">
    <source>
        <dbReference type="EMBL" id="CAH3170142.1"/>
    </source>
</evidence>
<dbReference type="InterPro" id="IPR011029">
    <property type="entry name" value="DEATH-like_dom_sf"/>
</dbReference>
<dbReference type="SMART" id="SM00115">
    <property type="entry name" value="CASc"/>
    <property type="match status" value="1"/>
</dbReference>
<feature type="domain" description="Death" evidence="4">
    <location>
        <begin position="535"/>
        <end position="618"/>
    </location>
</feature>
<gene>
    <name evidence="6" type="ORF">PLOB_00010595</name>
</gene>
<organism evidence="6 7">
    <name type="scientific">Porites lobata</name>
    <dbReference type="NCBI Taxonomy" id="104759"/>
    <lineage>
        <taxon>Eukaryota</taxon>
        <taxon>Metazoa</taxon>
        <taxon>Cnidaria</taxon>
        <taxon>Anthozoa</taxon>
        <taxon>Hexacorallia</taxon>
        <taxon>Scleractinia</taxon>
        <taxon>Fungiina</taxon>
        <taxon>Poritidae</taxon>
        <taxon>Porites</taxon>
    </lineage>
</organism>
<evidence type="ECO:0000259" key="4">
    <source>
        <dbReference type="PROSITE" id="PS50017"/>
    </source>
</evidence>
<dbReference type="SUPFAM" id="SSF47986">
    <property type="entry name" value="DEATH domain"/>
    <property type="match status" value="1"/>
</dbReference>
<dbReference type="PANTHER" id="PTHR48169">
    <property type="entry name" value="DED DOMAIN-CONTAINING PROTEIN"/>
    <property type="match status" value="1"/>
</dbReference>
<protein>
    <recommendedName>
        <fullName evidence="8">Death domain-containing protein</fullName>
    </recommendedName>
</protein>
<feature type="coiled-coil region" evidence="3">
    <location>
        <begin position="64"/>
        <end position="101"/>
    </location>
</feature>
<evidence type="ECO:0000256" key="2">
    <source>
        <dbReference type="ARBA" id="ARBA00022703"/>
    </source>
</evidence>
<feature type="domain" description="Caspase family p20" evidence="5">
    <location>
        <begin position="663"/>
        <end position="745"/>
    </location>
</feature>
<evidence type="ECO:0000256" key="1">
    <source>
        <dbReference type="ARBA" id="ARBA00010134"/>
    </source>
</evidence>
<evidence type="ECO:0000313" key="7">
    <source>
        <dbReference type="Proteomes" id="UP001159405"/>
    </source>
</evidence>
<dbReference type="PROSITE" id="PS50017">
    <property type="entry name" value="DEATH_DOMAIN"/>
    <property type="match status" value="1"/>
</dbReference>
<dbReference type="Pfam" id="PF00656">
    <property type="entry name" value="Peptidase_C14"/>
    <property type="match status" value="1"/>
</dbReference>
<dbReference type="Gene3D" id="3.40.50.1460">
    <property type="match status" value="1"/>
</dbReference>
<comment type="similarity">
    <text evidence="1">Belongs to the peptidase C14A family.</text>
</comment>
<evidence type="ECO:0008006" key="8">
    <source>
        <dbReference type="Google" id="ProtNLM"/>
    </source>
</evidence>
<name>A0ABN8QT94_9CNID</name>
<dbReference type="CDD" id="cd01670">
    <property type="entry name" value="Death"/>
    <property type="match status" value="1"/>
</dbReference>
<proteinExistence type="inferred from homology"/>
<dbReference type="InterPro" id="IPR029030">
    <property type="entry name" value="Caspase-like_dom_sf"/>
</dbReference>
<evidence type="ECO:0000259" key="5">
    <source>
        <dbReference type="PROSITE" id="PS50208"/>
    </source>
</evidence>
<dbReference type="PANTHER" id="PTHR48169:SF7">
    <property type="entry name" value="CASPASE 10"/>
    <property type="match status" value="1"/>
</dbReference>
<evidence type="ECO:0000256" key="3">
    <source>
        <dbReference type="SAM" id="Coils"/>
    </source>
</evidence>
<dbReference type="PROSITE" id="PS50208">
    <property type="entry name" value="CASPASE_P20"/>
    <property type="match status" value="1"/>
</dbReference>
<dbReference type="EMBL" id="CALNXK010000154">
    <property type="protein sequence ID" value="CAH3170142.1"/>
    <property type="molecule type" value="Genomic_DNA"/>
</dbReference>
<dbReference type="SUPFAM" id="SSF52129">
    <property type="entry name" value="Caspase-like"/>
    <property type="match status" value="1"/>
</dbReference>
<dbReference type="InterPro" id="IPR011600">
    <property type="entry name" value="Pept_C14_caspase"/>
</dbReference>
<reference evidence="6 7" key="1">
    <citation type="submission" date="2022-05" db="EMBL/GenBank/DDBJ databases">
        <authorList>
            <consortium name="Genoscope - CEA"/>
            <person name="William W."/>
        </authorList>
    </citation>
    <scope>NUCLEOTIDE SEQUENCE [LARGE SCALE GENOMIC DNA]</scope>
</reference>
<dbReference type="InterPro" id="IPR015917">
    <property type="entry name" value="Pept_C14A"/>
</dbReference>